<protein>
    <recommendedName>
        <fullName evidence="1">A-factor biosynthesis hotdog domain-containing protein</fullName>
    </recommendedName>
</protein>
<proteinExistence type="predicted"/>
<feature type="domain" description="A-factor biosynthesis hotdog" evidence="1">
    <location>
        <begin position="110"/>
        <end position="240"/>
    </location>
</feature>
<dbReference type="AlphaFoldDB" id="A0A549T3M3"/>
<sequence length="281" mass="32028">MRGLCLQPTEFTEKRRFAMMDDRYYFVVGDRFREFADGKDVLTVNQLEALTRLPKTLVGARKVLMLGQGVRQDDVLAILRNCEDDPTQSAKFEIADLRRVTDRADETLSHKRVSHNTLIGAPSRLSADRFKLPLNIDERCELMGDHQTGQHIQGMIVVEAFRQSFLAVTEAFFPLGNEGKTYFVINAMKTEFKNFLFPLPADIIYQIDDKDVNERRARHHVTITVIQNMTECASAEISFTVYPADVIATKEAEMAAQVTRRMIALHMPVPREFSAQQGSRP</sequence>
<evidence type="ECO:0000313" key="2">
    <source>
        <dbReference type="EMBL" id="TRL36485.1"/>
    </source>
</evidence>
<dbReference type="Proteomes" id="UP000316781">
    <property type="component" value="Unassembled WGS sequence"/>
</dbReference>
<organism evidence="2 3">
    <name type="scientific">Methylosinus sporium</name>
    <dbReference type="NCBI Taxonomy" id="428"/>
    <lineage>
        <taxon>Bacteria</taxon>
        <taxon>Pseudomonadati</taxon>
        <taxon>Pseudomonadota</taxon>
        <taxon>Alphaproteobacteria</taxon>
        <taxon>Hyphomicrobiales</taxon>
        <taxon>Methylocystaceae</taxon>
        <taxon>Methylosinus</taxon>
    </lineage>
</organism>
<evidence type="ECO:0000259" key="1">
    <source>
        <dbReference type="Pfam" id="PF03756"/>
    </source>
</evidence>
<dbReference type="Pfam" id="PF03756">
    <property type="entry name" value="AfsA"/>
    <property type="match status" value="1"/>
</dbReference>
<gene>
    <name evidence="2" type="ORF">FM996_04830</name>
</gene>
<reference evidence="2 3" key="1">
    <citation type="submission" date="2019-07" db="EMBL/GenBank/DDBJ databases">
        <title>Ln-dependent methylotrophs.</title>
        <authorList>
            <person name="Tani A."/>
        </authorList>
    </citation>
    <scope>NUCLEOTIDE SEQUENCE [LARGE SCALE GENOMIC DNA]</scope>
    <source>
        <strain evidence="2 3">SM89A</strain>
    </source>
</reference>
<accession>A0A549T3M3</accession>
<dbReference type="InterPro" id="IPR005509">
    <property type="entry name" value="AfsA_hotdog_dom"/>
</dbReference>
<evidence type="ECO:0000313" key="3">
    <source>
        <dbReference type="Proteomes" id="UP000316781"/>
    </source>
</evidence>
<dbReference type="RefSeq" id="WP_142862073.1">
    <property type="nucleotide sequence ID" value="NZ_BGJY01000004.1"/>
</dbReference>
<dbReference type="EMBL" id="VJMF01000020">
    <property type="protein sequence ID" value="TRL36485.1"/>
    <property type="molecule type" value="Genomic_DNA"/>
</dbReference>
<name>A0A549T3M3_METSR</name>
<comment type="caution">
    <text evidence="2">The sequence shown here is derived from an EMBL/GenBank/DDBJ whole genome shotgun (WGS) entry which is preliminary data.</text>
</comment>